<gene>
    <name evidence="2" type="ORF">PHMEG_00029923</name>
</gene>
<feature type="region of interest" description="Disordered" evidence="1">
    <location>
        <begin position="1"/>
        <end position="130"/>
    </location>
</feature>
<name>A0A225V1H5_9STRA</name>
<dbReference type="EMBL" id="NBNE01008763">
    <property type="protein sequence ID" value="OWY99134.1"/>
    <property type="molecule type" value="Genomic_DNA"/>
</dbReference>
<dbReference type="OrthoDB" id="90708at2759"/>
<evidence type="ECO:0000313" key="3">
    <source>
        <dbReference type="Proteomes" id="UP000198211"/>
    </source>
</evidence>
<organism evidence="2 3">
    <name type="scientific">Phytophthora megakarya</name>
    <dbReference type="NCBI Taxonomy" id="4795"/>
    <lineage>
        <taxon>Eukaryota</taxon>
        <taxon>Sar</taxon>
        <taxon>Stramenopiles</taxon>
        <taxon>Oomycota</taxon>
        <taxon>Peronosporomycetes</taxon>
        <taxon>Peronosporales</taxon>
        <taxon>Peronosporaceae</taxon>
        <taxon>Phytophthora</taxon>
    </lineage>
</organism>
<accession>A0A225V1H5</accession>
<evidence type="ECO:0000256" key="1">
    <source>
        <dbReference type="SAM" id="MobiDB-lite"/>
    </source>
</evidence>
<comment type="caution">
    <text evidence="2">The sequence shown here is derived from an EMBL/GenBank/DDBJ whole genome shotgun (WGS) entry which is preliminary data.</text>
</comment>
<keyword evidence="3" id="KW-1185">Reference proteome</keyword>
<proteinExistence type="predicted"/>
<protein>
    <submittedName>
        <fullName evidence="2">Uncharacterized protein</fullName>
    </submittedName>
</protein>
<dbReference type="AlphaFoldDB" id="A0A225V1H5"/>
<evidence type="ECO:0000313" key="2">
    <source>
        <dbReference type="EMBL" id="OWY99134.1"/>
    </source>
</evidence>
<sequence>MTKAKKATKKTGAWQQHTPRDAEMEGEEAPASAAQRQGTRQLRHHKPVDYVRSVLGYTKDNDADEDYVDSIEDVAHDEVEDADDPDSEKGKVESDQDAEEPGDAPNDASEVDAGNRAMVAPDADDGKTESETIIYQRYIQAVWTAARAIPEETIVPETSQD</sequence>
<reference evidence="3" key="1">
    <citation type="submission" date="2017-03" db="EMBL/GenBank/DDBJ databases">
        <title>Phytopthora megakarya and P. palmivora, two closely related causual agents of cacao black pod achieved similar genome size and gene model numbers by different mechanisms.</title>
        <authorList>
            <person name="Ali S."/>
            <person name="Shao J."/>
            <person name="Larry D.J."/>
            <person name="Kronmiller B."/>
            <person name="Shen D."/>
            <person name="Strem M.D."/>
            <person name="Melnick R.L."/>
            <person name="Guiltinan M.J."/>
            <person name="Tyler B.M."/>
            <person name="Meinhardt L.W."/>
            <person name="Bailey B.A."/>
        </authorList>
    </citation>
    <scope>NUCLEOTIDE SEQUENCE [LARGE SCALE GENOMIC DNA]</scope>
    <source>
        <strain evidence="3">zdho120</strain>
    </source>
</reference>
<dbReference type="Proteomes" id="UP000198211">
    <property type="component" value="Unassembled WGS sequence"/>
</dbReference>
<feature type="compositionally biased region" description="Acidic residues" evidence="1">
    <location>
        <begin position="62"/>
        <end position="72"/>
    </location>
</feature>